<evidence type="ECO:0000256" key="4">
    <source>
        <dbReference type="ARBA" id="ARBA00023125"/>
    </source>
</evidence>
<evidence type="ECO:0000256" key="6">
    <source>
        <dbReference type="SAM" id="Coils"/>
    </source>
</evidence>
<dbReference type="OrthoDB" id="7312725at2759"/>
<name>A0A8J6KDG1_ELECQ</name>
<dbReference type="GO" id="GO:0003677">
    <property type="term" value="F:DNA binding"/>
    <property type="evidence" value="ECO:0007669"/>
    <property type="project" value="UniProtKB-UniRule"/>
</dbReference>
<dbReference type="Pfam" id="PF21787">
    <property type="entry name" value="TNP-like_RNaseH_N"/>
    <property type="match status" value="1"/>
</dbReference>
<keyword evidence="1" id="KW-0479">Metal-binding</keyword>
<proteinExistence type="predicted"/>
<evidence type="ECO:0000256" key="3">
    <source>
        <dbReference type="ARBA" id="ARBA00022833"/>
    </source>
</evidence>
<dbReference type="InterPro" id="IPR048366">
    <property type="entry name" value="TNP-like_GBD"/>
</dbReference>
<dbReference type="GO" id="GO:0008270">
    <property type="term" value="F:zinc ion binding"/>
    <property type="evidence" value="ECO:0007669"/>
    <property type="project" value="UniProtKB-KW"/>
</dbReference>
<dbReference type="PROSITE" id="PS50950">
    <property type="entry name" value="ZF_THAP"/>
    <property type="match status" value="1"/>
</dbReference>
<evidence type="ECO:0000313" key="9">
    <source>
        <dbReference type="Proteomes" id="UP000770717"/>
    </source>
</evidence>
<dbReference type="EMBL" id="WNTK01000002">
    <property type="protein sequence ID" value="KAG9489918.1"/>
    <property type="molecule type" value="Genomic_DNA"/>
</dbReference>
<dbReference type="Proteomes" id="UP000770717">
    <property type="component" value="Unassembled WGS sequence"/>
</dbReference>
<dbReference type="PANTHER" id="PTHR47577">
    <property type="entry name" value="THAP DOMAIN-CONTAINING PROTEIN 6"/>
    <property type="match status" value="1"/>
</dbReference>
<dbReference type="SUPFAM" id="SSF57716">
    <property type="entry name" value="Glucocorticoid receptor-like (DNA-binding domain)"/>
    <property type="match status" value="1"/>
</dbReference>
<sequence>MPVSCAASGCKSRYTLEAREKGITFHRFPRSNPALLDKWCRAMKRATSTGELWMPSRYQRLCSLHFQQSCFDTTGQTKRLRDDVIPSIFNFPEDTQKTEVSENKVLETSTPLSNDVPMVAERENGEPEVVKTPCYADANIHCQVQLQDHPYFIPDIDTLKRKLQASEDSRAQKEKELRNAKDREKRLRQTCLSIYRELIKRNLLSSQLLDILQPYEDIPLELFKKPESEYSAQQRMFSLTLHLNDPLSYKYLRKETKLPLPGPRRLRQWLKSDCGGPGIISSVLKALIQKKLTFPQLYTQVSLSLDTFPIEQRVAYDSHRNELVGFVNLGKWGTGSGSQDVANEVLLFMLVGAVGHWKVPIAYFYVKSLTPQAQKQLLIHILHELCENSFEVVAVSMDRCPRNEEMCTMLGCAFTDPCELQTHFSLPNRDHRHYVVFDVGHELQTISDMIDELGTILSPEGIITWQYITDLINVSRMCPLVRDMKLLKMPLLCNKLSDTVANALQFIQEVHYENCHGSQAIITFIQILGRLFDICNSSSVRLQGDKGPVNHNNLEQKLQVLQETREYLLSLTTCDSDFLFQSSSAWCIVGLLVNIASLSELLPRLLMDHDCITTYRFRTHRHKEFYNCVRRTGGSDIKPTALDINHTMEQLLSQCGFVDPNVESDLSFLHLSLEQSTTDSLRHISNPFEETSIKLCYHVYRSSLLDAMLHNPETYIAGWVVREAFKQLSCNKCRWALVSCNPPQDFTNAYHLLQVNGGIAHFVPSTGTVRTVQTAEKELGYTLKYGRYKPSICALMLEHHVLSSLGPTDLFNLKEHMAQTEQGIDNHHFQLLRLIASLYYALREPYIKSIKQAYHRAFVKQTLTRPFELYFHSDMVST</sequence>
<dbReference type="InterPro" id="IPR006612">
    <property type="entry name" value="THAP_Znf"/>
</dbReference>
<gene>
    <name evidence="8" type="ORF">GDO78_005697</name>
</gene>
<keyword evidence="2 5" id="KW-0863">Zinc-finger</keyword>
<dbReference type="InterPro" id="IPR021896">
    <property type="entry name" value="THAP9-like_HTH"/>
</dbReference>
<evidence type="ECO:0000259" key="7">
    <source>
        <dbReference type="PROSITE" id="PS50950"/>
    </source>
</evidence>
<dbReference type="PANTHER" id="PTHR47577:SF2">
    <property type="entry name" value="THAP DOMAIN CONTAINING 9"/>
    <property type="match status" value="1"/>
</dbReference>
<dbReference type="SMART" id="SM00692">
    <property type="entry name" value="DM3"/>
    <property type="match status" value="1"/>
</dbReference>
<dbReference type="SMART" id="SM00980">
    <property type="entry name" value="THAP"/>
    <property type="match status" value="1"/>
</dbReference>
<evidence type="ECO:0000313" key="8">
    <source>
        <dbReference type="EMBL" id="KAG9489918.1"/>
    </source>
</evidence>
<feature type="domain" description="THAP-type" evidence="7">
    <location>
        <begin position="1"/>
        <end position="89"/>
    </location>
</feature>
<evidence type="ECO:0000256" key="1">
    <source>
        <dbReference type="ARBA" id="ARBA00022723"/>
    </source>
</evidence>
<keyword evidence="3" id="KW-0862">Zinc</keyword>
<protein>
    <recommendedName>
        <fullName evidence="7">THAP-type domain-containing protein</fullName>
    </recommendedName>
</protein>
<comment type="caution">
    <text evidence="8">The sequence shown here is derived from an EMBL/GenBank/DDBJ whole genome shotgun (WGS) entry which is preliminary data.</text>
</comment>
<dbReference type="EMBL" id="WNTK01000002">
    <property type="protein sequence ID" value="KAG9489917.1"/>
    <property type="molecule type" value="Genomic_DNA"/>
</dbReference>
<keyword evidence="9" id="KW-1185">Reference proteome</keyword>
<accession>A0A8J6KDG1</accession>
<dbReference type="AlphaFoldDB" id="A0A8J6KDG1"/>
<evidence type="ECO:0000256" key="2">
    <source>
        <dbReference type="ARBA" id="ARBA00022771"/>
    </source>
</evidence>
<dbReference type="Pfam" id="PF05485">
    <property type="entry name" value="THAP"/>
    <property type="match status" value="1"/>
</dbReference>
<dbReference type="InterPro" id="IPR048365">
    <property type="entry name" value="TNP-like_RNaseH_N"/>
</dbReference>
<dbReference type="Pfam" id="PF12017">
    <property type="entry name" value="Tnp_P_element"/>
    <property type="match status" value="1"/>
</dbReference>
<organism evidence="8 9">
    <name type="scientific">Eleutherodactylus coqui</name>
    <name type="common">Puerto Rican coqui</name>
    <dbReference type="NCBI Taxonomy" id="57060"/>
    <lineage>
        <taxon>Eukaryota</taxon>
        <taxon>Metazoa</taxon>
        <taxon>Chordata</taxon>
        <taxon>Craniata</taxon>
        <taxon>Vertebrata</taxon>
        <taxon>Euteleostomi</taxon>
        <taxon>Amphibia</taxon>
        <taxon>Batrachia</taxon>
        <taxon>Anura</taxon>
        <taxon>Neobatrachia</taxon>
        <taxon>Hyloidea</taxon>
        <taxon>Eleutherodactylidae</taxon>
        <taxon>Eleutherodactylinae</taxon>
        <taxon>Eleutherodactylus</taxon>
        <taxon>Eleutherodactylus</taxon>
    </lineage>
</organism>
<feature type="coiled-coil region" evidence="6">
    <location>
        <begin position="156"/>
        <end position="190"/>
    </location>
</feature>
<keyword evidence="4 5" id="KW-0238">DNA-binding</keyword>
<dbReference type="Pfam" id="PF21788">
    <property type="entry name" value="TNP-like_GBD"/>
    <property type="match status" value="1"/>
</dbReference>
<keyword evidence="6" id="KW-0175">Coiled coil</keyword>
<reference evidence="8" key="1">
    <citation type="thesis" date="2020" institute="ProQuest LLC" country="789 East Eisenhower Parkway, Ann Arbor, MI, USA">
        <title>Comparative Genomics and Chromosome Evolution.</title>
        <authorList>
            <person name="Mudd A.B."/>
        </authorList>
    </citation>
    <scope>NUCLEOTIDE SEQUENCE</scope>
    <source>
        <strain evidence="8">HN-11 Male</strain>
        <tissue evidence="8">Kidney and liver</tissue>
    </source>
</reference>
<evidence type="ECO:0000256" key="5">
    <source>
        <dbReference type="PROSITE-ProRule" id="PRU00309"/>
    </source>
</evidence>